<keyword evidence="3" id="KW-1185">Reference proteome</keyword>
<dbReference type="Proteomes" id="UP000242791">
    <property type="component" value="Unassembled WGS sequence"/>
</dbReference>
<dbReference type="STRING" id="1658174.A0A1J9QL49"/>
<evidence type="ECO:0000313" key="3">
    <source>
        <dbReference type="Proteomes" id="UP000242791"/>
    </source>
</evidence>
<gene>
    <name evidence="2" type="ORF">ACJ73_07715</name>
</gene>
<accession>A0A1J9QL49</accession>
<feature type="region of interest" description="Disordered" evidence="1">
    <location>
        <begin position="157"/>
        <end position="183"/>
    </location>
</feature>
<protein>
    <submittedName>
        <fullName evidence="2">Uncharacterized protein</fullName>
    </submittedName>
</protein>
<sequence>MIHLPRNRADAHGIPIPQSTHEIERPVLENALNAMAEFLSQRNEEITVIAVGGAVNTLFHRSRTSTHDVDIFGSNLNNSSRVLLDEVMQYAIRCSSAPLGTDWFNTENQMWLSPSFHRELTAEAMRQNVVVSPTRTQGSGCTMELCFLRQNFQTAHRRDSDPPLRLSRRRSLSPSVHQSLQWL</sequence>
<name>A0A1J9QL49_9EURO</name>
<proteinExistence type="predicted"/>
<feature type="region of interest" description="Disordered" evidence="1">
    <location>
        <begin position="1"/>
        <end position="20"/>
    </location>
</feature>
<organism evidence="2 3">
    <name type="scientific">Blastomyces percursus</name>
    <dbReference type="NCBI Taxonomy" id="1658174"/>
    <lineage>
        <taxon>Eukaryota</taxon>
        <taxon>Fungi</taxon>
        <taxon>Dikarya</taxon>
        <taxon>Ascomycota</taxon>
        <taxon>Pezizomycotina</taxon>
        <taxon>Eurotiomycetes</taxon>
        <taxon>Eurotiomycetidae</taxon>
        <taxon>Onygenales</taxon>
        <taxon>Ajellomycetaceae</taxon>
        <taxon>Blastomyces</taxon>
    </lineage>
</organism>
<dbReference type="VEuPathDB" id="FungiDB:ACJ73_07715"/>
<dbReference type="OrthoDB" id="4206336at2759"/>
<evidence type="ECO:0000313" key="2">
    <source>
        <dbReference type="EMBL" id="OJD20947.1"/>
    </source>
</evidence>
<reference evidence="2 3" key="1">
    <citation type="submission" date="2015-08" db="EMBL/GenBank/DDBJ databases">
        <title>Emmonsia species relationships and genome sequence.</title>
        <authorList>
            <person name="Cuomo C.A."/>
            <person name="Schwartz I.S."/>
            <person name="Kenyon C."/>
            <person name="De Hoog G.S."/>
            <person name="Govender N.P."/>
            <person name="Botha A."/>
            <person name="Moreno L."/>
            <person name="De Vries M."/>
            <person name="Munoz J.F."/>
            <person name="Stielow J.B."/>
        </authorList>
    </citation>
    <scope>NUCLEOTIDE SEQUENCE [LARGE SCALE GENOMIC DNA]</scope>
    <source>
        <strain evidence="2 3">EI222</strain>
    </source>
</reference>
<dbReference type="EMBL" id="LGTZ01001627">
    <property type="protein sequence ID" value="OJD20947.1"/>
    <property type="molecule type" value="Genomic_DNA"/>
</dbReference>
<comment type="caution">
    <text evidence="2">The sequence shown here is derived from an EMBL/GenBank/DDBJ whole genome shotgun (WGS) entry which is preliminary data.</text>
</comment>
<dbReference type="AlphaFoldDB" id="A0A1J9QL49"/>
<evidence type="ECO:0000256" key="1">
    <source>
        <dbReference type="SAM" id="MobiDB-lite"/>
    </source>
</evidence>